<keyword evidence="6 10" id="KW-0862">Zinc</keyword>
<accession>A0A1S8BNV1</accession>
<keyword evidence="8 10" id="KW-0804">Transcription</keyword>
<gene>
    <name evidence="12" type="ORF">BK809_0005935</name>
</gene>
<keyword evidence="9 10" id="KW-0539">Nucleus</keyword>
<evidence type="ECO:0000256" key="7">
    <source>
        <dbReference type="ARBA" id="ARBA00023015"/>
    </source>
</evidence>
<proteinExistence type="inferred from homology"/>
<dbReference type="FunFam" id="2.20.25.190:FF:000001">
    <property type="entry name" value="Transcription elongation factor 1 homolog"/>
    <property type="match status" value="1"/>
</dbReference>
<evidence type="ECO:0000256" key="2">
    <source>
        <dbReference type="ARBA" id="ARBA00004123"/>
    </source>
</evidence>
<keyword evidence="5 10" id="KW-0863">Zinc-finger</keyword>
<evidence type="ECO:0000256" key="10">
    <source>
        <dbReference type="RuleBase" id="RU364033"/>
    </source>
</evidence>
<evidence type="ECO:0000256" key="4">
    <source>
        <dbReference type="ARBA" id="ARBA00022723"/>
    </source>
</evidence>
<comment type="similarity">
    <text evidence="3 10">Belongs to the ELOF1 family.</text>
</comment>
<feature type="compositionally biased region" description="Acidic residues" evidence="11">
    <location>
        <begin position="171"/>
        <end position="188"/>
    </location>
</feature>
<dbReference type="GO" id="GO:0000993">
    <property type="term" value="F:RNA polymerase II complex binding"/>
    <property type="evidence" value="ECO:0007669"/>
    <property type="project" value="TreeGrafter"/>
</dbReference>
<dbReference type="GO" id="GO:0008023">
    <property type="term" value="C:transcription elongation factor complex"/>
    <property type="evidence" value="ECO:0007669"/>
    <property type="project" value="TreeGrafter"/>
</dbReference>
<keyword evidence="4 10" id="KW-0479">Metal-binding</keyword>
<dbReference type="InterPro" id="IPR007808">
    <property type="entry name" value="Elf1"/>
</dbReference>
<dbReference type="AlphaFoldDB" id="A0A1S8BNV1"/>
<dbReference type="Gene3D" id="2.20.25.190">
    <property type="match status" value="1"/>
</dbReference>
<evidence type="ECO:0000256" key="3">
    <source>
        <dbReference type="ARBA" id="ARBA00009730"/>
    </source>
</evidence>
<protein>
    <recommendedName>
        <fullName evidence="10">Transcription elongation factor 1 homolog</fullName>
    </recommendedName>
</protein>
<evidence type="ECO:0000256" key="1">
    <source>
        <dbReference type="ARBA" id="ARBA00003357"/>
    </source>
</evidence>
<dbReference type="STRING" id="420778.A0A1S8BNV1"/>
<keyword evidence="7 10" id="KW-0805">Transcription regulation</keyword>
<keyword evidence="12" id="KW-0648">Protein biosynthesis</keyword>
<dbReference type="Pfam" id="PF05129">
    <property type="entry name" value="Zn_ribbon_Elf1"/>
    <property type="match status" value="1"/>
</dbReference>
<dbReference type="InterPro" id="IPR038567">
    <property type="entry name" value="T_Elf1_sf"/>
</dbReference>
<evidence type="ECO:0000313" key="13">
    <source>
        <dbReference type="Proteomes" id="UP000190776"/>
    </source>
</evidence>
<evidence type="ECO:0000313" key="12">
    <source>
        <dbReference type="EMBL" id="OMP89214.1"/>
    </source>
</evidence>
<evidence type="ECO:0000256" key="11">
    <source>
        <dbReference type="SAM" id="MobiDB-lite"/>
    </source>
</evidence>
<dbReference type="OrthoDB" id="445983at2759"/>
<evidence type="ECO:0000256" key="9">
    <source>
        <dbReference type="ARBA" id="ARBA00023242"/>
    </source>
</evidence>
<dbReference type="SUPFAM" id="SSF57783">
    <property type="entry name" value="Zinc beta-ribbon"/>
    <property type="match status" value="1"/>
</dbReference>
<evidence type="ECO:0000256" key="6">
    <source>
        <dbReference type="ARBA" id="ARBA00022833"/>
    </source>
</evidence>
<evidence type="ECO:0000256" key="5">
    <source>
        <dbReference type="ARBA" id="ARBA00022771"/>
    </source>
</evidence>
<dbReference type="EMBL" id="MSZU01000074">
    <property type="protein sequence ID" value="OMP89214.1"/>
    <property type="molecule type" value="Genomic_DNA"/>
</dbReference>
<sequence length="188" mass="21004">MALKLASWGVRERRQPNLDKARCNSTEPARYQHHTALWYDRYRPRTRAPCRSLLTDPQGKRKKAAKKPSQPKKKESLSTTFQCLFCNHENSVLVKLDKKAAIGHLSCKVCGVSFQCNINALSAAVDVYYDWVDACDAVADGEAHGASSKPFRDPGPMQRGQAGGARRERDDFIEDDEADAEGDFADDD</sequence>
<name>A0A1S8BNV1_9PEZI</name>
<feature type="region of interest" description="Disordered" evidence="11">
    <location>
        <begin position="50"/>
        <end position="73"/>
    </location>
</feature>
<dbReference type="Proteomes" id="UP000190776">
    <property type="component" value="Unassembled WGS sequence"/>
</dbReference>
<dbReference type="PANTHER" id="PTHR20934">
    <property type="entry name" value="TRANSCRIPTION ELONGATION FACTOR 1 HOMOLOG"/>
    <property type="match status" value="1"/>
</dbReference>
<dbReference type="GO" id="GO:0006368">
    <property type="term" value="P:transcription elongation by RNA polymerase II"/>
    <property type="evidence" value="ECO:0007669"/>
    <property type="project" value="TreeGrafter"/>
</dbReference>
<evidence type="ECO:0000256" key="8">
    <source>
        <dbReference type="ARBA" id="ARBA00023163"/>
    </source>
</evidence>
<keyword evidence="12" id="KW-0251">Elongation factor</keyword>
<comment type="subcellular location">
    <subcellularLocation>
        <location evidence="2 10">Nucleus</location>
    </subcellularLocation>
</comment>
<organism evidence="12 13">
    <name type="scientific">Diplodia seriata</name>
    <dbReference type="NCBI Taxonomy" id="420778"/>
    <lineage>
        <taxon>Eukaryota</taxon>
        <taxon>Fungi</taxon>
        <taxon>Dikarya</taxon>
        <taxon>Ascomycota</taxon>
        <taxon>Pezizomycotina</taxon>
        <taxon>Dothideomycetes</taxon>
        <taxon>Dothideomycetes incertae sedis</taxon>
        <taxon>Botryosphaeriales</taxon>
        <taxon>Botryosphaeriaceae</taxon>
        <taxon>Diplodia</taxon>
    </lineage>
</organism>
<comment type="caution">
    <text evidence="12">The sequence shown here is derived from an EMBL/GenBank/DDBJ whole genome shotgun (WGS) entry which is preliminary data.</text>
</comment>
<comment type="function">
    <text evidence="1 10">Transcription elongation factor implicated in the maintenance of proper chromatin structure in actively transcribed regions.</text>
</comment>
<feature type="region of interest" description="Disordered" evidence="11">
    <location>
        <begin position="143"/>
        <end position="188"/>
    </location>
</feature>
<dbReference type="GO" id="GO:0003746">
    <property type="term" value="F:translation elongation factor activity"/>
    <property type="evidence" value="ECO:0007669"/>
    <property type="project" value="UniProtKB-KW"/>
</dbReference>
<dbReference type="PANTHER" id="PTHR20934:SF0">
    <property type="entry name" value="TRANSCRIPTION ELONGATION FACTOR 1 HOMOLOG"/>
    <property type="match status" value="1"/>
</dbReference>
<feature type="compositionally biased region" description="Basic residues" evidence="11">
    <location>
        <begin position="60"/>
        <end position="71"/>
    </location>
</feature>
<reference evidence="12 13" key="1">
    <citation type="submission" date="2017-01" db="EMBL/GenBank/DDBJ databases">
        <title>Draft genome sequence of Diplodia seriata F98.1, a fungal species involved in grapevine trunk diseases.</title>
        <authorList>
            <person name="Robert-Siegwald G."/>
            <person name="Vallet J."/>
            <person name="Abou-Mansour E."/>
            <person name="Xu J."/>
            <person name="Rey P."/>
            <person name="Bertsch C."/>
            <person name="Rego C."/>
            <person name="Larignon P."/>
            <person name="Fontaine F."/>
            <person name="Lebrun M.-H."/>
        </authorList>
    </citation>
    <scope>NUCLEOTIDE SEQUENCE [LARGE SCALE GENOMIC DNA]</scope>
    <source>
        <strain evidence="12 13">F98.1</strain>
    </source>
</reference>
<dbReference type="GO" id="GO:0008270">
    <property type="term" value="F:zinc ion binding"/>
    <property type="evidence" value="ECO:0007669"/>
    <property type="project" value="UniProtKB-KW"/>
</dbReference>